<dbReference type="InterPro" id="IPR052058">
    <property type="entry name" value="Alcohol_O-acetyltransferase"/>
</dbReference>
<dbReference type="GO" id="GO:0008080">
    <property type="term" value="F:N-acetyltransferase activity"/>
    <property type="evidence" value="ECO:0007669"/>
    <property type="project" value="TreeGrafter"/>
</dbReference>
<dbReference type="PANTHER" id="PTHR28037">
    <property type="entry name" value="ALCOHOL O-ACETYLTRANSFERASE 1-RELATED"/>
    <property type="match status" value="1"/>
</dbReference>
<dbReference type="AlphaFoldDB" id="A0AAV9NCV5"/>
<dbReference type="InterPro" id="IPR010828">
    <property type="entry name" value="Atf2/Sli1-like"/>
</dbReference>
<organism evidence="1 2">
    <name type="scientific">Exophiala bonariae</name>
    <dbReference type="NCBI Taxonomy" id="1690606"/>
    <lineage>
        <taxon>Eukaryota</taxon>
        <taxon>Fungi</taxon>
        <taxon>Dikarya</taxon>
        <taxon>Ascomycota</taxon>
        <taxon>Pezizomycotina</taxon>
        <taxon>Eurotiomycetes</taxon>
        <taxon>Chaetothyriomycetidae</taxon>
        <taxon>Chaetothyriales</taxon>
        <taxon>Herpotrichiellaceae</taxon>
        <taxon>Exophiala</taxon>
    </lineage>
</organism>
<protein>
    <recommendedName>
        <fullName evidence="3">Alcohol acetyltransferase</fullName>
    </recommendedName>
</protein>
<reference evidence="1 2" key="1">
    <citation type="submission" date="2023-08" db="EMBL/GenBank/DDBJ databases">
        <title>Black Yeasts Isolated from many extreme environments.</title>
        <authorList>
            <person name="Coleine C."/>
            <person name="Stajich J.E."/>
            <person name="Selbmann L."/>
        </authorList>
    </citation>
    <scope>NUCLEOTIDE SEQUENCE [LARGE SCALE GENOMIC DNA]</scope>
    <source>
        <strain evidence="1 2">CCFEE 5792</strain>
    </source>
</reference>
<dbReference type="EMBL" id="JAVRRD010000011">
    <property type="protein sequence ID" value="KAK5053888.1"/>
    <property type="molecule type" value="Genomic_DNA"/>
</dbReference>
<dbReference type="GeneID" id="89970066"/>
<sequence>MGQPQGSIPHESRVIRPLSHLEAYKSSLHLLRQHCGTVVSCRYSIADHVENTKIKTAVERSVAISVLQHPLMQVALSNEDSSRPFWISLRSIDFTRQLQWQFIKRTDDYTAQLETTIHNTLHKWFTELDARPGWRLHILQDESNPRAIDVVFCWHHAWFDGMSAKLFHRTLARNLNDEWAQSNLSSLVDGQLQLGDITIRFPPPIESLRKISMSWGFTLLTIYRELFPAFLVARNPADVGWAPIRAAPYRTESRLITIDRSTLESLLAACREHSTTLTGLLNVLPLFSLARQLGGDKMKALSSVTAIDLRQFMPLKPSEFPWHEPAKTMDNEVSLIEENFDAGVVNRVRRGSAQQQSENTIKAKLQDMVWLLARRNRQKIRDKLSSDMENDPVGLMHYVKDWRELMKSKLSKPRARSWGVTNLGSFESGELKQWSIQGARFHLSAEVNAPAFHISAVSVQGGDLCVDIGWQEGIMDNAIGERLAVDIEQWLKYLAA</sequence>
<dbReference type="Pfam" id="PF07247">
    <property type="entry name" value="AATase"/>
    <property type="match status" value="1"/>
</dbReference>
<dbReference type="Gene3D" id="3.30.559.10">
    <property type="entry name" value="Chloramphenicol acetyltransferase-like domain"/>
    <property type="match status" value="1"/>
</dbReference>
<proteinExistence type="predicted"/>
<name>A0AAV9NCV5_9EURO</name>
<evidence type="ECO:0000313" key="2">
    <source>
        <dbReference type="Proteomes" id="UP001358417"/>
    </source>
</evidence>
<evidence type="ECO:0000313" key="1">
    <source>
        <dbReference type="EMBL" id="KAK5053888.1"/>
    </source>
</evidence>
<dbReference type="RefSeq" id="XP_064707013.1">
    <property type="nucleotide sequence ID" value="XM_064845468.1"/>
</dbReference>
<comment type="caution">
    <text evidence="1">The sequence shown here is derived from an EMBL/GenBank/DDBJ whole genome shotgun (WGS) entry which is preliminary data.</text>
</comment>
<dbReference type="SUPFAM" id="SSF52777">
    <property type="entry name" value="CoA-dependent acyltransferases"/>
    <property type="match status" value="2"/>
</dbReference>
<dbReference type="InterPro" id="IPR023213">
    <property type="entry name" value="CAT-like_dom_sf"/>
</dbReference>
<accession>A0AAV9NCV5</accession>
<gene>
    <name evidence="1" type="ORF">LTR84_001850</name>
</gene>
<dbReference type="Proteomes" id="UP001358417">
    <property type="component" value="Unassembled WGS sequence"/>
</dbReference>
<dbReference type="PANTHER" id="PTHR28037:SF1">
    <property type="entry name" value="ALCOHOL O-ACETYLTRANSFERASE 1-RELATED"/>
    <property type="match status" value="1"/>
</dbReference>
<keyword evidence="2" id="KW-1185">Reference proteome</keyword>
<evidence type="ECO:0008006" key="3">
    <source>
        <dbReference type="Google" id="ProtNLM"/>
    </source>
</evidence>